<sequence length="230" mass="24116">MVVVIDRDAEKLGELKEELGARCEILEGDAADPDAVNRCVDLIIDRFGGIDTVVGNAGVFDWYRRVDRMDGRELLTAFNELFAINVASYLLIARAAYPHLKASRGSLILTCSTASFRGGGGGALYTASKFAARGLVYQLAQEWAPDIRVNGVAPGGTVTALAGLAALGSHERHLGEDPRLVDAVAKSTPLGFVAEPADHAGAYVLLASAVNSRSMTGSIIVSDGGILACV</sequence>
<dbReference type="InterPro" id="IPR002347">
    <property type="entry name" value="SDR_fam"/>
</dbReference>
<reference evidence="3 4" key="1">
    <citation type="submission" date="2020-08" db="EMBL/GenBank/DDBJ databases">
        <title>Genomic Encyclopedia of Type Strains, Phase IV (KMG-IV): sequencing the most valuable type-strain genomes for metagenomic binning, comparative biology and taxonomic classification.</title>
        <authorList>
            <person name="Goeker M."/>
        </authorList>
    </citation>
    <scope>NUCLEOTIDE SEQUENCE [LARGE SCALE GENOMIC DNA]</scope>
    <source>
        <strain evidence="3 4">DSM 17328</strain>
    </source>
</reference>
<proteinExistence type="inferred from homology"/>
<dbReference type="SUPFAM" id="SSF51735">
    <property type="entry name" value="NAD(P)-binding Rossmann-fold domains"/>
    <property type="match status" value="1"/>
</dbReference>
<dbReference type="PANTHER" id="PTHR43008">
    <property type="entry name" value="BENZIL REDUCTASE"/>
    <property type="match status" value="1"/>
</dbReference>
<dbReference type="AlphaFoldDB" id="A0A7W7B4M1"/>
<accession>A0A7W7B4M1</accession>
<dbReference type="InterPro" id="IPR020904">
    <property type="entry name" value="Sc_DH/Rdtase_CS"/>
</dbReference>
<dbReference type="Proteomes" id="UP000566324">
    <property type="component" value="Unassembled WGS sequence"/>
</dbReference>
<dbReference type="Pfam" id="PF13561">
    <property type="entry name" value="adh_short_C2"/>
    <property type="match status" value="1"/>
</dbReference>
<dbReference type="EMBL" id="JACHNZ010000067">
    <property type="protein sequence ID" value="MBB4633901.1"/>
    <property type="molecule type" value="Genomic_DNA"/>
</dbReference>
<gene>
    <name evidence="3" type="ORF">GGQ98_003559</name>
</gene>
<organism evidence="3 4">
    <name type="scientific">Sphingosinicella soli</name>
    <dbReference type="NCBI Taxonomy" id="333708"/>
    <lineage>
        <taxon>Bacteria</taxon>
        <taxon>Pseudomonadati</taxon>
        <taxon>Pseudomonadota</taxon>
        <taxon>Alphaproteobacteria</taxon>
        <taxon>Sphingomonadales</taxon>
        <taxon>Sphingosinicellaceae</taxon>
        <taxon>Sphingosinicella</taxon>
    </lineage>
</organism>
<dbReference type="PRINTS" id="PR00081">
    <property type="entry name" value="GDHRDH"/>
</dbReference>
<evidence type="ECO:0000256" key="1">
    <source>
        <dbReference type="ARBA" id="ARBA00006484"/>
    </source>
</evidence>
<comment type="similarity">
    <text evidence="1">Belongs to the short-chain dehydrogenases/reductases (SDR) family.</text>
</comment>
<protein>
    <submittedName>
        <fullName evidence="3">NAD(P)-dependent dehydrogenase (Short-subunit alcohol dehydrogenase family)</fullName>
    </submittedName>
</protein>
<evidence type="ECO:0000313" key="4">
    <source>
        <dbReference type="Proteomes" id="UP000566324"/>
    </source>
</evidence>
<evidence type="ECO:0000313" key="3">
    <source>
        <dbReference type="EMBL" id="MBB4633901.1"/>
    </source>
</evidence>
<dbReference type="Gene3D" id="3.40.50.720">
    <property type="entry name" value="NAD(P)-binding Rossmann-like Domain"/>
    <property type="match status" value="1"/>
</dbReference>
<dbReference type="PANTHER" id="PTHR43008:SF4">
    <property type="entry name" value="CHAIN DEHYDROGENASE, PUTATIVE (AFU_ORTHOLOGUE AFUA_4G08710)-RELATED"/>
    <property type="match status" value="1"/>
</dbReference>
<dbReference type="PROSITE" id="PS00061">
    <property type="entry name" value="ADH_SHORT"/>
    <property type="match status" value="1"/>
</dbReference>
<evidence type="ECO:0000256" key="2">
    <source>
        <dbReference type="ARBA" id="ARBA00023002"/>
    </source>
</evidence>
<dbReference type="InterPro" id="IPR036291">
    <property type="entry name" value="NAD(P)-bd_dom_sf"/>
</dbReference>
<name>A0A7W7B4M1_9SPHN</name>
<dbReference type="GO" id="GO:0050664">
    <property type="term" value="F:oxidoreductase activity, acting on NAD(P)H, oxygen as acceptor"/>
    <property type="evidence" value="ECO:0007669"/>
    <property type="project" value="TreeGrafter"/>
</dbReference>
<keyword evidence="4" id="KW-1185">Reference proteome</keyword>
<keyword evidence="2" id="KW-0560">Oxidoreductase</keyword>
<comment type="caution">
    <text evidence="3">The sequence shown here is derived from an EMBL/GenBank/DDBJ whole genome shotgun (WGS) entry which is preliminary data.</text>
</comment>